<feature type="binding site" evidence="8">
    <location>
        <begin position="14"/>
        <end position="16"/>
    </location>
    <ligand>
        <name>shikimate</name>
        <dbReference type="ChEBI" id="CHEBI:36208"/>
    </ligand>
</feature>
<evidence type="ECO:0000256" key="2">
    <source>
        <dbReference type="ARBA" id="ARBA00012962"/>
    </source>
</evidence>
<dbReference type="Pfam" id="PF08501">
    <property type="entry name" value="Shikimate_dh_N"/>
    <property type="match status" value="1"/>
</dbReference>
<comment type="caution">
    <text evidence="11">The sequence shown here is derived from an EMBL/GenBank/DDBJ whole genome shotgun (WGS) entry which is preliminary data.</text>
</comment>
<evidence type="ECO:0000256" key="1">
    <source>
        <dbReference type="ARBA" id="ARBA00004871"/>
    </source>
</evidence>
<dbReference type="InterPro" id="IPR022893">
    <property type="entry name" value="Shikimate_DH_fam"/>
</dbReference>
<keyword evidence="6 8" id="KW-0057">Aromatic amino acid biosynthesis</keyword>
<dbReference type="Proteomes" id="UP000806542">
    <property type="component" value="Unassembled WGS sequence"/>
</dbReference>
<feature type="active site" description="Proton acceptor" evidence="8">
    <location>
        <position position="65"/>
    </location>
</feature>
<evidence type="ECO:0000259" key="9">
    <source>
        <dbReference type="Pfam" id="PF01488"/>
    </source>
</evidence>
<name>A0A9D5R804_9FIRM</name>
<dbReference type="InterPro" id="IPR006151">
    <property type="entry name" value="Shikm_DH/Glu-tRNA_Rdtase"/>
</dbReference>
<evidence type="ECO:0000259" key="10">
    <source>
        <dbReference type="Pfam" id="PF08501"/>
    </source>
</evidence>
<evidence type="ECO:0000256" key="6">
    <source>
        <dbReference type="ARBA" id="ARBA00023141"/>
    </source>
</evidence>
<feature type="binding site" evidence="8">
    <location>
        <position position="61"/>
    </location>
    <ligand>
        <name>shikimate</name>
        <dbReference type="ChEBI" id="CHEBI:36208"/>
    </ligand>
</feature>
<keyword evidence="5 8" id="KW-0560">Oxidoreductase</keyword>
<dbReference type="GO" id="GO:0050661">
    <property type="term" value="F:NADP binding"/>
    <property type="evidence" value="ECO:0007669"/>
    <property type="project" value="InterPro"/>
</dbReference>
<feature type="binding site" evidence="8">
    <location>
        <position position="101"/>
    </location>
    <ligand>
        <name>shikimate</name>
        <dbReference type="ChEBI" id="CHEBI:36208"/>
    </ligand>
</feature>
<dbReference type="GO" id="GO:0009423">
    <property type="term" value="P:chorismate biosynthetic process"/>
    <property type="evidence" value="ECO:0007669"/>
    <property type="project" value="UniProtKB-UniRule"/>
</dbReference>
<comment type="function">
    <text evidence="8">Involved in the biosynthesis of the chorismate, which leads to the biosynthesis of aromatic amino acids. Catalyzes the reversible NADPH linked reduction of 3-dehydroshikimate (DHSA) to yield shikimate (SA).</text>
</comment>
<feature type="binding site" evidence="8">
    <location>
        <position position="86"/>
    </location>
    <ligand>
        <name>shikimate</name>
        <dbReference type="ChEBI" id="CHEBI:36208"/>
    </ligand>
</feature>
<feature type="binding site" evidence="8">
    <location>
        <position position="225"/>
    </location>
    <ligand>
        <name>shikimate</name>
        <dbReference type="ChEBI" id="CHEBI:36208"/>
    </ligand>
</feature>
<feature type="binding site" evidence="8">
    <location>
        <position position="223"/>
    </location>
    <ligand>
        <name>NADP(+)</name>
        <dbReference type="ChEBI" id="CHEBI:58349"/>
    </ligand>
</feature>
<comment type="catalytic activity">
    <reaction evidence="7 8">
        <text>shikimate + NADP(+) = 3-dehydroshikimate + NADPH + H(+)</text>
        <dbReference type="Rhea" id="RHEA:17737"/>
        <dbReference type="ChEBI" id="CHEBI:15378"/>
        <dbReference type="ChEBI" id="CHEBI:16630"/>
        <dbReference type="ChEBI" id="CHEBI:36208"/>
        <dbReference type="ChEBI" id="CHEBI:57783"/>
        <dbReference type="ChEBI" id="CHEBI:58349"/>
        <dbReference type="EC" id="1.1.1.25"/>
    </reaction>
</comment>
<feature type="binding site" evidence="8">
    <location>
        <position position="246"/>
    </location>
    <ligand>
        <name>NADP(+)</name>
        <dbReference type="ChEBI" id="CHEBI:58349"/>
    </ligand>
</feature>
<dbReference type="EMBL" id="JADCKB010000004">
    <property type="protein sequence ID" value="MBE5039445.1"/>
    <property type="molecule type" value="Genomic_DNA"/>
</dbReference>
<proteinExistence type="inferred from homology"/>
<feature type="binding site" evidence="8">
    <location>
        <position position="253"/>
    </location>
    <ligand>
        <name>shikimate</name>
        <dbReference type="ChEBI" id="CHEBI:36208"/>
    </ligand>
</feature>
<dbReference type="InterPro" id="IPR013708">
    <property type="entry name" value="Shikimate_DH-bd_N"/>
</dbReference>
<dbReference type="InterPro" id="IPR046346">
    <property type="entry name" value="Aminoacid_DH-like_N_sf"/>
</dbReference>
<feature type="binding site" evidence="8">
    <location>
        <begin position="125"/>
        <end position="129"/>
    </location>
    <ligand>
        <name>NADP(+)</name>
        <dbReference type="ChEBI" id="CHEBI:58349"/>
    </ligand>
</feature>
<keyword evidence="4 8" id="KW-0521">NADP</keyword>
<feature type="domain" description="Shikimate dehydrogenase substrate binding N-terminal" evidence="10">
    <location>
        <begin position="6"/>
        <end position="88"/>
    </location>
</feature>
<dbReference type="SUPFAM" id="SSF51735">
    <property type="entry name" value="NAD(P)-binding Rossmann-fold domains"/>
    <property type="match status" value="1"/>
</dbReference>
<dbReference type="HAMAP" id="MF_00222">
    <property type="entry name" value="Shikimate_DH_AroE"/>
    <property type="match status" value="1"/>
</dbReference>
<evidence type="ECO:0000313" key="11">
    <source>
        <dbReference type="EMBL" id="MBE5039445.1"/>
    </source>
</evidence>
<dbReference type="Gene3D" id="3.40.50.720">
    <property type="entry name" value="NAD(P)-binding Rossmann-like Domain"/>
    <property type="match status" value="1"/>
</dbReference>
<dbReference type="AlphaFoldDB" id="A0A9D5R804"/>
<dbReference type="GO" id="GO:0004764">
    <property type="term" value="F:shikimate 3-dehydrogenase (NADP+) activity"/>
    <property type="evidence" value="ECO:0007669"/>
    <property type="project" value="UniProtKB-UniRule"/>
</dbReference>
<accession>A0A9D5R804</accession>
<evidence type="ECO:0000256" key="7">
    <source>
        <dbReference type="ARBA" id="ARBA00049442"/>
    </source>
</evidence>
<dbReference type="Pfam" id="PF01488">
    <property type="entry name" value="Shikimate_DH"/>
    <property type="match status" value="1"/>
</dbReference>
<evidence type="ECO:0000256" key="3">
    <source>
        <dbReference type="ARBA" id="ARBA00022605"/>
    </source>
</evidence>
<sequence length="285" mass="31757">MIRLAVIGDPIEHSLSPVVHSAALEQLGIPFTYEKIKVKKNGLEAFFRYAAEKKIDGFNLTMPHKVDILPYLYEIDGEAERFQSVNTVKVRDGKLYGYNTDAEGYKTALNMTGRRLKDSRVVILGAGGVVRTLALKAAFEEAASIQILNRTVLKAETIASMVWQRTGMEVAVGELNDETLKTVCKNCDILIQATPLGMQGIDQNFKQFAFLDALPKDALVSDLIYQPDRTLLLRMAEERGLATLNGLGMLIFQALLADRIYTGAEFHMPGLYYNVLEAVHREIQT</sequence>
<feature type="domain" description="Quinate/shikimate 5-dehydrogenase/glutamyl-tRNA reductase" evidence="9">
    <location>
        <begin position="113"/>
        <end position="194"/>
    </location>
</feature>
<dbReference type="CDD" id="cd01065">
    <property type="entry name" value="NAD_bind_Shikimate_DH"/>
    <property type="match status" value="1"/>
</dbReference>
<dbReference type="GO" id="GO:0005829">
    <property type="term" value="C:cytosol"/>
    <property type="evidence" value="ECO:0007669"/>
    <property type="project" value="TreeGrafter"/>
</dbReference>
<dbReference type="Gene3D" id="3.40.50.10860">
    <property type="entry name" value="Leucine Dehydrogenase, chain A, domain 1"/>
    <property type="match status" value="1"/>
</dbReference>
<comment type="similarity">
    <text evidence="8">Belongs to the shikimate dehydrogenase family.</text>
</comment>
<feature type="binding site" evidence="8">
    <location>
        <begin position="149"/>
        <end position="154"/>
    </location>
    <ligand>
        <name>NADP(+)</name>
        <dbReference type="ChEBI" id="CHEBI:58349"/>
    </ligand>
</feature>
<gene>
    <name evidence="8 11" type="primary">aroE</name>
    <name evidence="11" type="ORF">INF28_03075</name>
</gene>
<dbReference type="SUPFAM" id="SSF53223">
    <property type="entry name" value="Aminoacid dehydrogenase-like, N-terminal domain"/>
    <property type="match status" value="1"/>
</dbReference>
<dbReference type="GO" id="GO:0019632">
    <property type="term" value="P:shikimate metabolic process"/>
    <property type="evidence" value="ECO:0007669"/>
    <property type="project" value="InterPro"/>
</dbReference>
<keyword evidence="3 8" id="KW-0028">Amino-acid biosynthesis</keyword>
<dbReference type="EC" id="1.1.1.25" evidence="2 8"/>
<dbReference type="GO" id="GO:0008652">
    <property type="term" value="P:amino acid biosynthetic process"/>
    <property type="evidence" value="ECO:0007669"/>
    <property type="project" value="UniProtKB-KW"/>
</dbReference>
<dbReference type="PANTHER" id="PTHR21089:SF1">
    <property type="entry name" value="BIFUNCTIONAL 3-DEHYDROQUINATE DEHYDRATASE_SHIKIMATE DEHYDROGENASE, CHLOROPLASTIC"/>
    <property type="match status" value="1"/>
</dbReference>
<evidence type="ECO:0000313" key="12">
    <source>
        <dbReference type="Proteomes" id="UP000806542"/>
    </source>
</evidence>
<dbReference type="PANTHER" id="PTHR21089">
    <property type="entry name" value="SHIKIMATE DEHYDROGENASE"/>
    <property type="match status" value="1"/>
</dbReference>
<evidence type="ECO:0000256" key="8">
    <source>
        <dbReference type="HAMAP-Rule" id="MF_00222"/>
    </source>
</evidence>
<evidence type="ECO:0000256" key="4">
    <source>
        <dbReference type="ARBA" id="ARBA00022857"/>
    </source>
</evidence>
<dbReference type="GO" id="GO:0009073">
    <property type="term" value="P:aromatic amino acid family biosynthetic process"/>
    <property type="evidence" value="ECO:0007669"/>
    <property type="project" value="UniProtKB-KW"/>
</dbReference>
<evidence type="ECO:0000256" key="5">
    <source>
        <dbReference type="ARBA" id="ARBA00023002"/>
    </source>
</evidence>
<comment type="subunit">
    <text evidence="8">Homodimer.</text>
</comment>
<protein>
    <recommendedName>
        <fullName evidence="2 8">Shikimate dehydrogenase (NADP(+))</fullName>
        <shortName evidence="8">SDH</shortName>
        <ecNumber evidence="2 8">1.1.1.25</ecNumber>
    </recommendedName>
</protein>
<dbReference type="InterPro" id="IPR011342">
    <property type="entry name" value="Shikimate_DH"/>
</dbReference>
<dbReference type="RefSeq" id="WP_226392004.1">
    <property type="nucleotide sequence ID" value="NZ_JADCKB010000004.1"/>
</dbReference>
<comment type="caution">
    <text evidence="8">Lacks conserved residue(s) required for the propagation of feature annotation.</text>
</comment>
<reference evidence="11" key="1">
    <citation type="submission" date="2020-10" db="EMBL/GenBank/DDBJ databases">
        <title>ChiBAC.</title>
        <authorList>
            <person name="Zenner C."/>
            <person name="Hitch T.C.A."/>
            <person name="Clavel T."/>
        </authorList>
    </citation>
    <scope>NUCLEOTIDE SEQUENCE</scope>
    <source>
        <strain evidence="11">DSM 107454</strain>
    </source>
</reference>
<dbReference type="NCBIfam" id="TIGR00507">
    <property type="entry name" value="aroE"/>
    <property type="match status" value="1"/>
</dbReference>
<dbReference type="InterPro" id="IPR036291">
    <property type="entry name" value="NAD(P)-bd_dom_sf"/>
</dbReference>
<comment type="pathway">
    <text evidence="1 8">Metabolic intermediate biosynthesis; chorismate biosynthesis; chorismate from D-erythrose 4-phosphate and phosphoenolpyruvate: step 4/7.</text>
</comment>
<keyword evidence="12" id="KW-1185">Reference proteome</keyword>
<organism evidence="11 12">
    <name type="scientific">Ructibacterium gallinarum</name>
    <dbReference type="NCBI Taxonomy" id="2779355"/>
    <lineage>
        <taxon>Bacteria</taxon>
        <taxon>Bacillati</taxon>
        <taxon>Bacillota</taxon>
        <taxon>Clostridia</taxon>
        <taxon>Eubacteriales</taxon>
        <taxon>Oscillospiraceae</taxon>
        <taxon>Ructibacterium</taxon>
    </lineage>
</organism>